<comment type="caution">
    <text evidence="5">The sequence shown here is derived from an EMBL/GenBank/DDBJ whole genome shotgun (WGS) entry which is preliminary data.</text>
</comment>
<organism evidence="5 6">
    <name type="scientific">Xenotaenia resolanae</name>
    <dbReference type="NCBI Taxonomy" id="208358"/>
    <lineage>
        <taxon>Eukaryota</taxon>
        <taxon>Metazoa</taxon>
        <taxon>Chordata</taxon>
        <taxon>Craniata</taxon>
        <taxon>Vertebrata</taxon>
        <taxon>Euteleostomi</taxon>
        <taxon>Actinopterygii</taxon>
        <taxon>Neopterygii</taxon>
        <taxon>Teleostei</taxon>
        <taxon>Neoteleostei</taxon>
        <taxon>Acanthomorphata</taxon>
        <taxon>Ovalentaria</taxon>
        <taxon>Atherinomorphae</taxon>
        <taxon>Cyprinodontiformes</taxon>
        <taxon>Goodeidae</taxon>
        <taxon>Xenotaenia</taxon>
    </lineage>
</organism>
<gene>
    <name evidence="5" type="ORF">XENORESO_015217</name>
</gene>
<evidence type="ECO:0000256" key="4">
    <source>
        <dbReference type="ARBA" id="ARBA00023002"/>
    </source>
</evidence>
<sequence length="80" mass="8713">MMGIRRGALLKAVYAAQPKLLKDTASRQLHSTYDVAIVGAGIVGLASARELILRHPALTFVLLEKEKELDLTHLGYSLKA</sequence>
<evidence type="ECO:0000256" key="2">
    <source>
        <dbReference type="ARBA" id="ARBA00022630"/>
    </source>
</evidence>
<dbReference type="SUPFAM" id="SSF51905">
    <property type="entry name" value="FAD/NAD(P)-binding domain"/>
    <property type="match status" value="1"/>
</dbReference>
<dbReference type="PANTHER" id="PTHR43104:SF2">
    <property type="entry name" value="L-2-HYDROXYGLUTARATE DEHYDROGENASE, MITOCHONDRIAL"/>
    <property type="match status" value="1"/>
</dbReference>
<evidence type="ECO:0000256" key="3">
    <source>
        <dbReference type="ARBA" id="ARBA00022827"/>
    </source>
</evidence>
<dbReference type="Proteomes" id="UP001444071">
    <property type="component" value="Unassembled WGS sequence"/>
</dbReference>
<evidence type="ECO:0000313" key="5">
    <source>
        <dbReference type="EMBL" id="MEQ2259639.1"/>
    </source>
</evidence>
<keyword evidence="4" id="KW-0560">Oxidoreductase</keyword>
<dbReference type="EMBL" id="JAHRIM010004879">
    <property type="protein sequence ID" value="MEQ2259639.1"/>
    <property type="molecule type" value="Genomic_DNA"/>
</dbReference>
<reference evidence="5 6" key="1">
    <citation type="submission" date="2021-06" db="EMBL/GenBank/DDBJ databases">
        <authorList>
            <person name="Palmer J.M."/>
        </authorList>
    </citation>
    <scope>NUCLEOTIDE SEQUENCE [LARGE SCALE GENOMIC DNA]</scope>
    <source>
        <strain evidence="5 6">XR_2019</strain>
        <tissue evidence="5">Muscle</tissue>
    </source>
</reference>
<keyword evidence="3" id="KW-0274">FAD</keyword>
<name>A0ABV0VQY2_9TELE</name>
<dbReference type="Gene3D" id="3.50.50.60">
    <property type="entry name" value="FAD/NAD(P)-binding domain"/>
    <property type="match status" value="1"/>
</dbReference>
<protein>
    <recommendedName>
        <fullName evidence="7">FAD dependent oxidoreductase domain-containing protein</fullName>
    </recommendedName>
</protein>
<dbReference type="InterPro" id="IPR036188">
    <property type="entry name" value="FAD/NAD-bd_sf"/>
</dbReference>
<evidence type="ECO:0000313" key="6">
    <source>
        <dbReference type="Proteomes" id="UP001444071"/>
    </source>
</evidence>
<dbReference type="PANTHER" id="PTHR43104">
    <property type="entry name" value="L-2-HYDROXYGLUTARATE DEHYDROGENASE, MITOCHONDRIAL"/>
    <property type="match status" value="1"/>
</dbReference>
<evidence type="ECO:0000256" key="1">
    <source>
        <dbReference type="ARBA" id="ARBA00001974"/>
    </source>
</evidence>
<comment type="cofactor">
    <cofactor evidence="1">
        <name>FAD</name>
        <dbReference type="ChEBI" id="CHEBI:57692"/>
    </cofactor>
</comment>
<proteinExistence type="predicted"/>
<evidence type="ECO:0008006" key="7">
    <source>
        <dbReference type="Google" id="ProtNLM"/>
    </source>
</evidence>
<keyword evidence="2" id="KW-0285">Flavoprotein</keyword>
<accession>A0ABV0VQY2</accession>
<keyword evidence="6" id="KW-1185">Reference proteome</keyword>